<evidence type="ECO:0000256" key="3">
    <source>
        <dbReference type="ARBA" id="ARBA00023015"/>
    </source>
</evidence>
<feature type="domain" description="Zn(2)-C6 fungal-type" evidence="7">
    <location>
        <begin position="40"/>
        <end position="70"/>
    </location>
</feature>
<dbReference type="Pfam" id="PF04082">
    <property type="entry name" value="Fungal_trans"/>
    <property type="match status" value="1"/>
</dbReference>
<dbReference type="PANTHER" id="PTHR47338">
    <property type="entry name" value="ZN(II)2CYS6 TRANSCRIPTION FACTOR (EUROFUNG)-RELATED"/>
    <property type="match status" value="1"/>
</dbReference>
<dbReference type="AlphaFoldDB" id="A0A8K0TMB3"/>
<dbReference type="Pfam" id="PF00172">
    <property type="entry name" value="Zn_clus"/>
    <property type="match status" value="1"/>
</dbReference>
<evidence type="ECO:0000313" key="9">
    <source>
        <dbReference type="Proteomes" id="UP000813385"/>
    </source>
</evidence>
<dbReference type="CDD" id="cd00067">
    <property type="entry name" value="GAL4"/>
    <property type="match status" value="1"/>
</dbReference>
<feature type="compositionally biased region" description="Polar residues" evidence="6">
    <location>
        <begin position="680"/>
        <end position="696"/>
    </location>
</feature>
<dbReference type="GO" id="GO:0008270">
    <property type="term" value="F:zinc ion binding"/>
    <property type="evidence" value="ECO:0007669"/>
    <property type="project" value="InterPro"/>
</dbReference>
<feature type="compositionally biased region" description="Polar residues" evidence="6">
    <location>
        <begin position="581"/>
        <end position="600"/>
    </location>
</feature>
<dbReference type="InterPro" id="IPR001138">
    <property type="entry name" value="Zn2Cys6_DnaBD"/>
</dbReference>
<gene>
    <name evidence="8" type="ORF">B0T11DRAFT_87680</name>
</gene>
<dbReference type="OrthoDB" id="424974at2759"/>
<reference evidence="8" key="1">
    <citation type="journal article" date="2021" name="Nat. Commun.">
        <title>Genetic determinants of endophytism in the Arabidopsis root mycobiome.</title>
        <authorList>
            <person name="Mesny F."/>
            <person name="Miyauchi S."/>
            <person name="Thiergart T."/>
            <person name="Pickel B."/>
            <person name="Atanasova L."/>
            <person name="Karlsson M."/>
            <person name="Huettel B."/>
            <person name="Barry K.W."/>
            <person name="Haridas S."/>
            <person name="Chen C."/>
            <person name="Bauer D."/>
            <person name="Andreopoulos W."/>
            <person name="Pangilinan J."/>
            <person name="LaButti K."/>
            <person name="Riley R."/>
            <person name="Lipzen A."/>
            <person name="Clum A."/>
            <person name="Drula E."/>
            <person name="Henrissat B."/>
            <person name="Kohler A."/>
            <person name="Grigoriev I.V."/>
            <person name="Martin F.M."/>
            <person name="Hacquard S."/>
        </authorList>
    </citation>
    <scope>NUCLEOTIDE SEQUENCE</scope>
    <source>
        <strain evidence="8">MPI-CAGE-AT-0016</strain>
    </source>
</reference>
<evidence type="ECO:0000256" key="6">
    <source>
        <dbReference type="SAM" id="MobiDB-lite"/>
    </source>
</evidence>
<keyword evidence="5" id="KW-0539">Nucleus</keyword>
<evidence type="ECO:0000256" key="5">
    <source>
        <dbReference type="ARBA" id="ARBA00023242"/>
    </source>
</evidence>
<evidence type="ECO:0000256" key="2">
    <source>
        <dbReference type="ARBA" id="ARBA00022723"/>
    </source>
</evidence>
<keyword evidence="3" id="KW-0805">Transcription regulation</keyword>
<dbReference type="CDD" id="cd12148">
    <property type="entry name" value="fungal_TF_MHR"/>
    <property type="match status" value="1"/>
</dbReference>
<dbReference type="GO" id="GO:0005634">
    <property type="term" value="C:nucleus"/>
    <property type="evidence" value="ECO:0007669"/>
    <property type="project" value="UniProtKB-SubCell"/>
</dbReference>
<keyword evidence="9" id="KW-1185">Reference proteome</keyword>
<comment type="caution">
    <text evidence="8">The sequence shown here is derived from an EMBL/GenBank/DDBJ whole genome shotgun (WGS) entry which is preliminary data.</text>
</comment>
<keyword evidence="4" id="KW-0804">Transcription</keyword>
<feature type="region of interest" description="Disordered" evidence="6">
    <location>
        <begin position="101"/>
        <end position="126"/>
    </location>
</feature>
<name>A0A8K0TMB3_9PEZI</name>
<comment type="subcellular location">
    <subcellularLocation>
        <location evidence="1">Nucleus</location>
    </subcellularLocation>
</comment>
<dbReference type="InterPro" id="IPR050815">
    <property type="entry name" value="TF_fung"/>
</dbReference>
<proteinExistence type="predicted"/>
<dbReference type="GO" id="GO:0006351">
    <property type="term" value="P:DNA-templated transcription"/>
    <property type="evidence" value="ECO:0007669"/>
    <property type="project" value="InterPro"/>
</dbReference>
<accession>A0A8K0TMB3</accession>
<dbReference type="InterPro" id="IPR007219">
    <property type="entry name" value="XnlR_reg_dom"/>
</dbReference>
<feature type="compositionally biased region" description="Basic and acidic residues" evidence="6">
    <location>
        <begin position="101"/>
        <end position="118"/>
    </location>
</feature>
<dbReference type="EMBL" id="JAGPXD010000003">
    <property type="protein sequence ID" value="KAH7362826.1"/>
    <property type="molecule type" value="Genomic_DNA"/>
</dbReference>
<evidence type="ECO:0000259" key="7">
    <source>
        <dbReference type="PROSITE" id="PS50048"/>
    </source>
</evidence>
<feature type="region of interest" description="Disordered" evidence="6">
    <location>
        <begin position="668"/>
        <end position="696"/>
    </location>
</feature>
<keyword evidence="2" id="KW-0479">Metal-binding</keyword>
<dbReference type="SMART" id="SM00066">
    <property type="entry name" value="GAL4"/>
    <property type="match status" value="1"/>
</dbReference>
<dbReference type="SUPFAM" id="SSF57701">
    <property type="entry name" value="Zn2/Cys6 DNA-binding domain"/>
    <property type="match status" value="1"/>
</dbReference>
<evidence type="ECO:0000256" key="1">
    <source>
        <dbReference type="ARBA" id="ARBA00004123"/>
    </source>
</evidence>
<dbReference type="Gene3D" id="4.10.240.10">
    <property type="entry name" value="Zn(2)-C6 fungal-type DNA-binding domain"/>
    <property type="match status" value="1"/>
</dbReference>
<dbReference type="GO" id="GO:0000981">
    <property type="term" value="F:DNA-binding transcription factor activity, RNA polymerase II-specific"/>
    <property type="evidence" value="ECO:0007669"/>
    <property type="project" value="InterPro"/>
</dbReference>
<dbReference type="InterPro" id="IPR036864">
    <property type="entry name" value="Zn2-C6_fun-type_DNA-bd_sf"/>
</dbReference>
<sequence>MRRHLPRKTRPISVSCPCPPTMPSAPETSPARGIKRVLQACENCRRKKTRCPGEKPRCSNCTRLRQTCQYAGVDDEDDDPSPEAKRTKTLEDRLAQLEEKLDRVLDGPKTPGHDERSHTISGEDEQPIHMAATSYRPRHPSSTSFASSLIPPWRIMSDAITKYFRCSHRQPVWLFERPEQLTQDTAEELLLVILGISLQYSHQDSSSSQGVALQSPSAYTDAARSLIMLKLANSTVAMQTLQALCLLATSNLVAGDLQLAAFHSNLLATLLQSSGLEGRASSPDRADPAIEEARRLFWSLQTQKSMCALPVRLPSTLDIEAPIFSIPDDTSPRPGGRAPLLPVEAHSDTHPQTDRSLGIWAHMVRSASLWALVRAHVSRCAEADVVKTPSLPPWHPRSDYTVINALLLDMECAFPIPFRYDAARFPFRTSERIERRRDFWLPWMRIQVGYHTLHAVLNHPFLYSSRVSSPRPGPNAFWKTSTDLALLHSTWIARLIGMAGDKGLELADPFFVHAAAVAVTLHLYWSRAADPKIHTPAKENLLLCQSFVAKMATRWSFAQGVADDVDSLIQIAMPENHRQDQNSNPEHQPTNSPPATSSPVSSQISLAWKILDFSSSHRLQTGNSLFQASWAATICSSPPARHASHDQMVLEDPAIEGSPPADYRTTAGSYAEPPDWFSPGVTSQQPENNAIPISQPSQSLQDVVESSTSAAMPLPSPELRRQNLTAEYPGWAWNTASDTGIFYNPFTQVGDRLGAADPSWWDCGNL</sequence>
<dbReference type="PANTHER" id="PTHR47338:SF6">
    <property type="entry name" value="ZN(II)2CYS6 TRANSCRIPTION FACTOR (EUROFUNG)"/>
    <property type="match status" value="1"/>
</dbReference>
<organism evidence="8 9">
    <name type="scientific">Plectosphaerella cucumerina</name>
    <dbReference type="NCBI Taxonomy" id="40658"/>
    <lineage>
        <taxon>Eukaryota</taxon>
        <taxon>Fungi</taxon>
        <taxon>Dikarya</taxon>
        <taxon>Ascomycota</taxon>
        <taxon>Pezizomycotina</taxon>
        <taxon>Sordariomycetes</taxon>
        <taxon>Hypocreomycetidae</taxon>
        <taxon>Glomerellales</taxon>
        <taxon>Plectosphaerellaceae</taxon>
        <taxon>Plectosphaerella</taxon>
    </lineage>
</organism>
<dbReference type="GO" id="GO:0003677">
    <property type="term" value="F:DNA binding"/>
    <property type="evidence" value="ECO:0007669"/>
    <property type="project" value="InterPro"/>
</dbReference>
<dbReference type="PROSITE" id="PS00463">
    <property type="entry name" value="ZN2_CY6_FUNGAL_1"/>
    <property type="match status" value="1"/>
</dbReference>
<feature type="region of interest" description="Disordered" evidence="6">
    <location>
        <begin position="576"/>
        <end position="600"/>
    </location>
</feature>
<dbReference type="Proteomes" id="UP000813385">
    <property type="component" value="Unassembled WGS sequence"/>
</dbReference>
<feature type="region of interest" description="Disordered" evidence="6">
    <location>
        <begin position="1"/>
        <end position="33"/>
    </location>
</feature>
<feature type="compositionally biased region" description="Basic residues" evidence="6">
    <location>
        <begin position="1"/>
        <end position="10"/>
    </location>
</feature>
<dbReference type="PROSITE" id="PS50048">
    <property type="entry name" value="ZN2_CY6_FUNGAL_2"/>
    <property type="match status" value="1"/>
</dbReference>
<evidence type="ECO:0000256" key="4">
    <source>
        <dbReference type="ARBA" id="ARBA00023163"/>
    </source>
</evidence>
<protein>
    <recommendedName>
        <fullName evidence="7">Zn(2)-C6 fungal-type domain-containing protein</fullName>
    </recommendedName>
</protein>
<evidence type="ECO:0000313" key="8">
    <source>
        <dbReference type="EMBL" id="KAH7362826.1"/>
    </source>
</evidence>